<evidence type="ECO:0000256" key="1">
    <source>
        <dbReference type="SAM" id="Phobius"/>
    </source>
</evidence>
<dbReference type="InterPro" id="IPR052336">
    <property type="entry name" value="MlaD_Phospholipid_Transporter"/>
</dbReference>
<reference evidence="3 4" key="1">
    <citation type="submission" date="2022-06" db="EMBL/GenBank/DDBJ databases">
        <title>Paraconexibacter antarcticus.</title>
        <authorList>
            <person name="Kim C.S."/>
        </authorList>
    </citation>
    <scope>NUCLEOTIDE SEQUENCE [LARGE SCALE GENOMIC DNA]</scope>
    <source>
        <strain evidence="3 4">02-257</strain>
    </source>
</reference>
<dbReference type="Proteomes" id="UP001056035">
    <property type="component" value="Chromosome"/>
</dbReference>
<name>A0ABY5DRZ3_9ACTN</name>
<feature type="domain" description="Mce/MlaD" evidence="2">
    <location>
        <begin position="58"/>
        <end position="136"/>
    </location>
</feature>
<dbReference type="PANTHER" id="PTHR33371">
    <property type="entry name" value="INTERMEMBRANE PHOSPHOLIPID TRANSPORT SYSTEM BINDING PROTEIN MLAD-RELATED"/>
    <property type="match status" value="1"/>
</dbReference>
<dbReference type="InterPro" id="IPR003399">
    <property type="entry name" value="Mce/MlaD"/>
</dbReference>
<keyword evidence="1" id="KW-1133">Transmembrane helix</keyword>
<keyword evidence="4" id="KW-1185">Reference proteome</keyword>
<proteinExistence type="predicted"/>
<keyword evidence="1" id="KW-0812">Transmembrane</keyword>
<dbReference type="RefSeq" id="WP_254570312.1">
    <property type="nucleotide sequence ID" value="NZ_CP098502.1"/>
</dbReference>
<organism evidence="3 4">
    <name type="scientific">Paraconexibacter antarcticus</name>
    <dbReference type="NCBI Taxonomy" id="2949664"/>
    <lineage>
        <taxon>Bacteria</taxon>
        <taxon>Bacillati</taxon>
        <taxon>Actinomycetota</taxon>
        <taxon>Thermoleophilia</taxon>
        <taxon>Solirubrobacterales</taxon>
        <taxon>Paraconexibacteraceae</taxon>
        <taxon>Paraconexibacter</taxon>
    </lineage>
</organism>
<keyword evidence="1" id="KW-0472">Membrane</keyword>
<gene>
    <name evidence="3" type="ORF">NBH00_19865</name>
</gene>
<evidence type="ECO:0000259" key="2">
    <source>
        <dbReference type="Pfam" id="PF02470"/>
    </source>
</evidence>
<protein>
    <submittedName>
        <fullName evidence="3">MlaD family protein</fullName>
    </submittedName>
</protein>
<evidence type="ECO:0000313" key="4">
    <source>
        <dbReference type="Proteomes" id="UP001056035"/>
    </source>
</evidence>
<evidence type="ECO:0000313" key="3">
    <source>
        <dbReference type="EMBL" id="UTI63587.1"/>
    </source>
</evidence>
<sequence>MGYAGDDGDVTDDEGRLGAGERARRGGLWLVGRPWIVIGVGLLVVFAVWAKGTRTQPHDVRVVFDEAVSVYSGLDVRVDGLDAGKVKGIKNEDGRAVITLGIKDDKVWPLHQGTKAALRFGSTIGNGTRQIELIPGPASAPVIPDHGVIPNADSIESTEFDDVFDTFNKVTRKSLKGTLKGTGDTFGTRAPQLSSAVQKTPDGIGAVANLTGDLSANEPALRAFVANTYRVTTALQTRKAAISDLVGVASQTFRTFAANTDGIKGSLERFPGAAQEARTTLARLDTSVGHLDGLVSDLRPGAVELGRVARDLRPALANLKKTVPVAVATFRTARRTAPSITALLKEAGPFAKTAAPGLTGLTPLMTCLRPYAPDLAGLLTKWTSYNQGYDNTGHIGRIWANAGAASVTSNPMTPAQYTALTGQGYALIRPPGLDAGKPWFQPECGITPAGLDPKQDPEVSK</sequence>
<accession>A0ABY5DRZ3</accession>
<feature type="transmembrane region" description="Helical" evidence="1">
    <location>
        <begin position="30"/>
        <end position="50"/>
    </location>
</feature>
<dbReference type="PANTHER" id="PTHR33371:SF4">
    <property type="entry name" value="INTERMEMBRANE PHOSPHOLIPID TRANSPORT SYSTEM BINDING PROTEIN MLAD"/>
    <property type="match status" value="1"/>
</dbReference>
<dbReference type="Pfam" id="PF02470">
    <property type="entry name" value="MlaD"/>
    <property type="match status" value="1"/>
</dbReference>
<dbReference type="EMBL" id="CP098502">
    <property type="protein sequence ID" value="UTI63587.1"/>
    <property type="molecule type" value="Genomic_DNA"/>
</dbReference>